<gene>
    <name evidence="13" type="ORF">ACETWP_10580</name>
</gene>
<dbReference type="GO" id="GO:0005524">
    <property type="term" value="F:ATP binding"/>
    <property type="evidence" value="ECO:0007669"/>
    <property type="project" value="UniProtKB-KW"/>
</dbReference>
<feature type="region of interest" description="Disordered" evidence="11">
    <location>
        <begin position="415"/>
        <end position="441"/>
    </location>
</feature>
<evidence type="ECO:0000256" key="9">
    <source>
        <dbReference type="ARBA" id="ARBA00023012"/>
    </source>
</evidence>
<dbReference type="Pfam" id="PF00512">
    <property type="entry name" value="HisKA"/>
    <property type="match status" value="1"/>
</dbReference>
<comment type="catalytic activity">
    <reaction evidence="1">
        <text>ATP + protein L-histidine = ADP + protein N-phospho-L-histidine.</text>
        <dbReference type="EC" id="2.7.13.3"/>
    </reaction>
</comment>
<dbReference type="SUPFAM" id="SSF47384">
    <property type="entry name" value="Homodimeric domain of signal transducing histidine kinase"/>
    <property type="match status" value="1"/>
</dbReference>
<dbReference type="RefSeq" id="WP_373972203.1">
    <property type="nucleotide sequence ID" value="NZ_JBHDLJ010000007.1"/>
</dbReference>
<reference evidence="13 14" key="1">
    <citation type="submission" date="2024-09" db="EMBL/GenBank/DDBJ databases">
        <authorList>
            <person name="Salinas-Garcia M.A."/>
            <person name="Prieme A."/>
        </authorList>
    </citation>
    <scope>NUCLEOTIDE SEQUENCE [LARGE SCALE GENOMIC DNA]</scope>
    <source>
        <strain evidence="13 14">DSM 21081</strain>
    </source>
</reference>
<evidence type="ECO:0000256" key="7">
    <source>
        <dbReference type="ARBA" id="ARBA00022777"/>
    </source>
</evidence>
<dbReference type="SMART" id="SM00388">
    <property type="entry name" value="HisKA"/>
    <property type="match status" value="1"/>
</dbReference>
<dbReference type="EMBL" id="JBHDLJ010000007">
    <property type="protein sequence ID" value="MFB0835033.1"/>
    <property type="molecule type" value="Genomic_DNA"/>
</dbReference>
<evidence type="ECO:0000313" key="14">
    <source>
        <dbReference type="Proteomes" id="UP001575652"/>
    </source>
</evidence>
<protein>
    <recommendedName>
        <fullName evidence="10">Sensor-like histidine kinase SenX3</fullName>
        <ecNumber evidence="3">2.7.13.3</ecNumber>
    </recommendedName>
</protein>
<dbReference type="InterPro" id="IPR005467">
    <property type="entry name" value="His_kinase_dom"/>
</dbReference>
<dbReference type="Pfam" id="PF01590">
    <property type="entry name" value="GAF"/>
    <property type="match status" value="1"/>
</dbReference>
<accession>A0ABV4UQ02</accession>
<comment type="subcellular location">
    <subcellularLocation>
        <location evidence="2">Cell membrane</location>
    </subcellularLocation>
</comment>
<keyword evidence="9" id="KW-0902">Two-component regulatory system</keyword>
<organism evidence="13 14">
    <name type="scientific">Arthrobacter halodurans</name>
    <dbReference type="NCBI Taxonomy" id="516699"/>
    <lineage>
        <taxon>Bacteria</taxon>
        <taxon>Bacillati</taxon>
        <taxon>Actinomycetota</taxon>
        <taxon>Actinomycetes</taxon>
        <taxon>Micrococcales</taxon>
        <taxon>Micrococcaceae</taxon>
        <taxon>Arthrobacter</taxon>
    </lineage>
</organism>
<dbReference type="PANTHER" id="PTHR42878">
    <property type="entry name" value="TWO-COMPONENT HISTIDINE KINASE"/>
    <property type="match status" value="1"/>
</dbReference>
<keyword evidence="6" id="KW-0547">Nucleotide-binding</keyword>
<dbReference type="InterPro" id="IPR029016">
    <property type="entry name" value="GAF-like_dom_sf"/>
</dbReference>
<keyword evidence="4" id="KW-0597">Phosphoprotein</keyword>
<sequence>MSARDEALRQEVLAAYGLPHGSAGSAGATGAGDRAGADATSDVGSLEQLRSLTATAAAACGTPIAVLNIITVDEQHQVAAHGVDASVCSREDSMCAHVFRAPDATVVPDASADARFAANPHVTGELAAIRFYASVPLLAPGGVALGSLCVFSEETGALDAAQRRVLEGIAEHVVDVLDLQLRTRQLETALQEIRTSNGRLAEFAGRVSHDLRTALTSVLGYVELGEDASAAGDAAAPGYLRIAGASGRRMLRMIDDVLDYSTVGGALRNSEVRLSRLVGEVSEDLAALLATSGAIVECADAAVPGDAGQLRALLQNLVCNAVAYRVPGTVPVVAVSGGTTATHAFLEVADNGPGIPPADRGRVVEPLVRLGRAGDPPGTGLGLATCARIAAAHGGALEIGDAPDGGATVTVRWPLPDPSATDAPGAGGARSGRRGVPCVAS</sequence>
<dbReference type="Gene3D" id="1.10.287.130">
    <property type="match status" value="1"/>
</dbReference>
<dbReference type="InterPro" id="IPR003594">
    <property type="entry name" value="HATPase_dom"/>
</dbReference>
<dbReference type="Proteomes" id="UP001575652">
    <property type="component" value="Unassembled WGS sequence"/>
</dbReference>
<dbReference type="CDD" id="cd00075">
    <property type="entry name" value="HATPase"/>
    <property type="match status" value="1"/>
</dbReference>
<dbReference type="InterPro" id="IPR003661">
    <property type="entry name" value="HisK_dim/P_dom"/>
</dbReference>
<dbReference type="SUPFAM" id="SSF55874">
    <property type="entry name" value="ATPase domain of HSP90 chaperone/DNA topoisomerase II/histidine kinase"/>
    <property type="match status" value="1"/>
</dbReference>
<keyword evidence="5" id="KW-0808">Transferase</keyword>
<proteinExistence type="predicted"/>
<comment type="caution">
    <text evidence="13">The sequence shown here is derived from an EMBL/GenBank/DDBJ whole genome shotgun (WGS) entry which is preliminary data.</text>
</comment>
<evidence type="ECO:0000256" key="5">
    <source>
        <dbReference type="ARBA" id="ARBA00022679"/>
    </source>
</evidence>
<dbReference type="Gene3D" id="3.30.565.10">
    <property type="entry name" value="Histidine kinase-like ATPase, C-terminal domain"/>
    <property type="match status" value="1"/>
</dbReference>
<dbReference type="InterPro" id="IPR003018">
    <property type="entry name" value="GAF"/>
</dbReference>
<dbReference type="Gene3D" id="3.30.450.40">
    <property type="match status" value="1"/>
</dbReference>
<evidence type="ECO:0000256" key="6">
    <source>
        <dbReference type="ARBA" id="ARBA00022741"/>
    </source>
</evidence>
<dbReference type="InterPro" id="IPR036097">
    <property type="entry name" value="HisK_dim/P_sf"/>
</dbReference>
<dbReference type="PROSITE" id="PS50109">
    <property type="entry name" value="HIS_KIN"/>
    <property type="match status" value="1"/>
</dbReference>
<dbReference type="PANTHER" id="PTHR42878:SF7">
    <property type="entry name" value="SENSOR HISTIDINE KINASE GLRK"/>
    <property type="match status" value="1"/>
</dbReference>
<evidence type="ECO:0000256" key="8">
    <source>
        <dbReference type="ARBA" id="ARBA00022840"/>
    </source>
</evidence>
<evidence type="ECO:0000256" key="10">
    <source>
        <dbReference type="ARBA" id="ARBA00039401"/>
    </source>
</evidence>
<dbReference type="SMART" id="SM00065">
    <property type="entry name" value="GAF"/>
    <property type="match status" value="1"/>
</dbReference>
<evidence type="ECO:0000256" key="3">
    <source>
        <dbReference type="ARBA" id="ARBA00012438"/>
    </source>
</evidence>
<dbReference type="InterPro" id="IPR050351">
    <property type="entry name" value="BphY/WalK/GraS-like"/>
</dbReference>
<evidence type="ECO:0000256" key="11">
    <source>
        <dbReference type="SAM" id="MobiDB-lite"/>
    </source>
</evidence>
<evidence type="ECO:0000259" key="12">
    <source>
        <dbReference type="PROSITE" id="PS50109"/>
    </source>
</evidence>
<evidence type="ECO:0000256" key="1">
    <source>
        <dbReference type="ARBA" id="ARBA00000085"/>
    </source>
</evidence>
<keyword evidence="14" id="KW-1185">Reference proteome</keyword>
<dbReference type="EC" id="2.7.13.3" evidence="3"/>
<dbReference type="CDD" id="cd00082">
    <property type="entry name" value="HisKA"/>
    <property type="match status" value="1"/>
</dbReference>
<dbReference type="SUPFAM" id="SSF55781">
    <property type="entry name" value="GAF domain-like"/>
    <property type="match status" value="1"/>
</dbReference>
<dbReference type="InterPro" id="IPR036890">
    <property type="entry name" value="HATPase_C_sf"/>
</dbReference>
<keyword evidence="7" id="KW-0418">Kinase</keyword>
<feature type="domain" description="Histidine kinase" evidence="12">
    <location>
        <begin position="206"/>
        <end position="417"/>
    </location>
</feature>
<dbReference type="InterPro" id="IPR004358">
    <property type="entry name" value="Sig_transdc_His_kin-like_C"/>
</dbReference>
<keyword evidence="8 13" id="KW-0067">ATP-binding</keyword>
<name>A0ABV4UQ02_9MICC</name>
<dbReference type="Pfam" id="PF02518">
    <property type="entry name" value="HATPase_c"/>
    <property type="match status" value="1"/>
</dbReference>
<evidence type="ECO:0000256" key="4">
    <source>
        <dbReference type="ARBA" id="ARBA00022553"/>
    </source>
</evidence>
<evidence type="ECO:0000256" key="2">
    <source>
        <dbReference type="ARBA" id="ARBA00004236"/>
    </source>
</evidence>
<dbReference type="PRINTS" id="PR00344">
    <property type="entry name" value="BCTRLSENSOR"/>
</dbReference>
<evidence type="ECO:0000313" key="13">
    <source>
        <dbReference type="EMBL" id="MFB0835033.1"/>
    </source>
</evidence>
<dbReference type="SMART" id="SM00387">
    <property type="entry name" value="HATPase_c"/>
    <property type="match status" value="1"/>
</dbReference>